<comment type="similarity">
    <text evidence="2">Belongs to the bacterial ribosomal protein bS16 family.</text>
</comment>
<dbReference type="Pfam" id="PF00886">
    <property type="entry name" value="Ribosomal_S16"/>
    <property type="match status" value="1"/>
</dbReference>
<keyword evidence="4" id="KW-0496">Mitochondrion</keyword>
<dbReference type="OrthoDB" id="407221at2759"/>
<evidence type="ECO:0000256" key="1">
    <source>
        <dbReference type="ARBA" id="ARBA00004173"/>
    </source>
</evidence>
<dbReference type="Gene3D" id="3.30.1320.10">
    <property type="match status" value="1"/>
</dbReference>
<evidence type="ECO:0000256" key="3">
    <source>
        <dbReference type="ARBA" id="ARBA00022980"/>
    </source>
</evidence>
<evidence type="ECO:0000256" key="7">
    <source>
        <dbReference type="ARBA" id="ARBA00035438"/>
    </source>
</evidence>
<dbReference type="GO" id="GO:0005763">
    <property type="term" value="C:mitochondrial small ribosomal subunit"/>
    <property type="evidence" value="ECO:0007669"/>
    <property type="project" value="TreeGrafter"/>
</dbReference>
<evidence type="ECO:0000256" key="5">
    <source>
        <dbReference type="ARBA" id="ARBA00023274"/>
    </source>
</evidence>
<dbReference type="SUPFAM" id="SSF54565">
    <property type="entry name" value="Ribosomal protein S16"/>
    <property type="match status" value="1"/>
</dbReference>
<dbReference type="AlphaFoldDB" id="A0A7R8YNY8"/>
<comment type="subcellular location">
    <subcellularLocation>
        <location evidence="1">Mitochondrion</location>
    </subcellularLocation>
</comment>
<accession>A0A7R8YNY8</accession>
<dbReference type="HAMAP" id="MF_00385">
    <property type="entry name" value="Ribosomal_bS16"/>
    <property type="match status" value="1"/>
</dbReference>
<keyword evidence="10" id="KW-1185">Reference proteome</keyword>
<dbReference type="InterPro" id="IPR023803">
    <property type="entry name" value="Ribosomal_bS16_dom_sf"/>
</dbReference>
<dbReference type="EMBL" id="LR899009">
    <property type="protein sequence ID" value="CAD7076826.1"/>
    <property type="molecule type" value="Genomic_DNA"/>
</dbReference>
<feature type="compositionally biased region" description="Low complexity" evidence="8">
    <location>
        <begin position="122"/>
        <end position="131"/>
    </location>
</feature>
<protein>
    <recommendedName>
        <fullName evidence="6">Small ribosomal subunit protein bS16m</fullName>
    </recommendedName>
    <alternativeName>
        <fullName evidence="7">28S ribosomal protein S16, mitochondrial</fullName>
    </alternativeName>
</protein>
<dbReference type="Proteomes" id="UP000594454">
    <property type="component" value="Chromosome 1"/>
</dbReference>
<dbReference type="GO" id="GO:0003735">
    <property type="term" value="F:structural constituent of ribosome"/>
    <property type="evidence" value="ECO:0007669"/>
    <property type="project" value="InterPro"/>
</dbReference>
<dbReference type="GO" id="GO:0032543">
    <property type="term" value="P:mitochondrial translation"/>
    <property type="evidence" value="ECO:0007669"/>
    <property type="project" value="TreeGrafter"/>
</dbReference>
<evidence type="ECO:0000256" key="8">
    <source>
        <dbReference type="SAM" id="MobiDB-lite"/>
    </source>
</evidence>
<proteinExistence type="inferred from homology"/>
<evidence type="ECO:0000256" key="4">
    <source>
        <dbReference type="ARBA" id="ARBA00023128"/>
    </source>
</evidence>
<evidence type="ECO:0000313" key="10">
    <source>
        <dbReference type="Proteomes" id="UP000594454"/>
    </source>
</evidence>
<dbReference type="PANTHER" id="PTHR12919:SF20">
    <property type="entry name" value="SMALL RIBOSOMAL SUBUNIT PROTEIN BS16M"/>
    <property type="match status" value="1"/>
</dbReference>
<dbReference type="InterPro" id="IPR000307">
    <property type="entry name" value="Ribosomal_bS16"/>
</dbReference>
<evidence type="ECO:0000256" key="2">
    <source>
        <dbReference type="ARBA" id="ARBA00006668"/>
    </source>
</evidence>
<organism evidence="9 10">
    <name type="scientific">Hermetia illucens</name>
    <name type="common">Black soldier fly</name>
    <dbReference type="NCBI Taxonomy" id="343691"/>
    <lineage>
        <taxon>Eukaryota</taxon>
        <taxon>Metazoa</taxon>
        <taxon>Ecdysozoa</taxon>
        <taxon>Arthropoda</taxon>
        <taxon>Hexapoda</taxon>
        <taxon>Insecta</taxon>
        <taxon>Pterygota</taxon>
        <taxon>Neoptera</taxon>
        <taxon>Endopterygota</taxon>
        <taxon>Diptera</taxon>
        <taxon>Brachycera</taxon>
        <taxon>Stratiomyomorpha</taxon>
        <taxon>Stratiomyidae</taxon>
        <taxon>Hermetiinae</taxon>
        <taxon>Hermetia</taxon>
    </lineage>
</organism>
<dbReference type="InParanoid" id="A0A7R8YNY8"/>
<dbReference type="FunCoup" id="A0A7R8YNY8">
    <property type="interactions" value="1065"/>
</dbReference>
<dbReference type="GO" id="GO:0005743">
    <property type="term" value="C:mitochondrial inner membrane"/>
    <property type="evidence" value="ECO:0007669"/>
    <property type="project" value="UniProtKB-ARBA"/>
</dbReference>
<keyword evidence="5" id="KW-0687">Ribonucleoprotein</keyword>
<dbReference type="PANTHER" id="PTHR12919">
    <property type="entry name" value="30S RIBOSOMAL PROTEIN S16"/>
    <property type="match status" value="1"/>
</dbReference>
<dbReference type="NCBIfam" id="TIGR00002">
    <property type="entry name" value="S16"/>
    <property type="match status" value="1"/>
</dbReference>
<dbReference type="FunFam" id="3.30.1320.10:FF:000004">
    <property type="entry name" value="28S ribosomal protein S16, mitochondrial"/>
    <property type="match status" value="1"/>
</dbReference>
<gene>
    <name evidence="9" type="ORF">HERILL_LOCUS218</name>
</gene>
<evidence type="ECO:0000313" key="9">
    <source>
        <dbReference type="EMBL" id="CAD7076826.1"/>
    </source>
</evidence>
<keyword evidence="3" id="KW-0689">Ribosomal protein</keyword>
<name>A0A7R8YNY8_HERIL</name>
<reference evidence="9 10" key="1">
    <citation type="submission" date="2020-11" db="EMBL/GenBank/DDBJ databases">
        <authorList>
            <person name="Wallbank WR R."/>
            <person name="Pardo Diaz C."/>
            <person name="Kozak K."/>
            <person name="Martin S."/>
            <person name="Jiggins C."/>
            <person name="Moest M."/>
            <person name="Warren A I."/>
            <person name="Generalovic N T."/>
            <person name="Byers J.R.P. K."/>
            <person name="Montejo-Kovacevich G."/>
            <person name="Yen C E."/>
        </authorList>
    </citation>
    <scope>NUCLEOTIDE SEQUENCE [LARGE SCALE GENOMIC DNA]</scope>
</reference>
<feature type="region of interest" description="Disordered" evidence="8">
    <location>
        <begin position="118"/>
        <end position="145"/>
    </location>
</feature>
<evidence type="ECO:0000256" key="6">
    <source>
        <dbReference type="ARBA" id="ARBA00035263"/>
    </source>
</evidence>
<dbReference type="OMA" id="MPNADNE"/>
<sequence length="145" mass="16092">MSIPLALASGTGRFYKHSAKIIRFARHGCTNRPFFHIVVMERRKAQHQPVIEQLGTYDPFPNEHEEHLVAFNFERIRYWLGNGAHLSTPVAELLGIAGLLPIHPRTYMTAWRNRRAAEEAAAKASESGADANKAPESKEGGSGTS</sequence>